<evidence type="ECO:0000256" key="1">
    <source>
        <dbReference type="ARBA" id="ARBA00000085"/>
    </source>
</evidence>
<evidence type="ECO:0000256" key="2">
    <source>
        <dbReference type="ARBA" id="ARBA00012438"/>
    </source>
</evidence>
<dbReference type="InterPro" id="IPR011495">
    <property type="entry name" value="Sig_transdc_His_kin_sub2_dim/P"/>
</dbReference>
<keyword evidence="7" id="KW-0067">ATP-binding</keyword>
<accession>H8XQB1</accession>
<evidence type="ECO:0000256" key="6">
    <source>
        <dbReference type="ARBA" id="ARBA00022777"/>
    </source>
</evidence>
<evidence type="ECO:0000256" key="3">
    <source>
        <dbReference type="ARBA" id="ARBA00022553"/>
    </source>
</evidence>
<comment type="catalytic activity">
    <reaction evidence="1">
        <text>ATP + protein L-histidine = ADP + protein N-phospho-L-histidine.</text>
        <dbReference type="EC" id="2.7.13.3"/>
    </reaction>
</comment>
<feature type="domain" description="Signal transduction histidine kinase subgroup 2 dimerisation and phosphoacceptor" evidence="9">
    <location>
        <begin position="109"/>
        <end position="181"/>
    </location>
</feature>
<keyword evidence="4 10" id="KW-0808">Transferase</keyword>
<dbReference type="PATRIC" id="fig|1094466.5.peg.408"/>
<keyword evidence="8" id="KW-0472">Membrane</keyword>
<dbReference type="OrthoDB" id="1223659at2"/>
<proteinExistence type="predicted"/>
<dbReference type="SUPFAM" id="SSF55874">
    <property type="entry name" value="ATPase domain of HSP90 chaperone/DNA topoisomerase II/histidine kinase"/>
    <property type="match status" value="1"/>
</dbReference>
<evidence type="ECO:0000256" key="7">
    <source>
        <dbReference type="ARBA" id="ARBA00022840"/>
    </source>
</evidence>
<keyword evidence="3" id="KW-0597">Phosphoprotein</keyword>
<dbReference type="Pfam" id="PF07568">
    <property type="entry name" value="HisKA_2"/>
    <property type="match status" value="1"/>
</dbReference>
<name>H8XQB1_FLAIG</name>
<dbReference type="eggNOG" id="COG3920">
    <property type="taxonomic scope" value="Bacteria"/>
</dbReference>
<reference evidence="11" key="2">
    <citation type="submission" date="2012-03" db="EMBL/GenBank/DDBJ databases">
        <title>Complete genome sequence of Flavobacterium indicum GPTSA100-9T, isolated from warm spring water.</title>
        <authorList>
            <person name="Barbier P."/>
            <person name="Houel A."/>
            <person name="Loux V."/>
            <person name="Poulain J."/>
            <person name="Bernardet J.-F."/>
            <person name="Touchon M."/>
            <person name="Duchaud E."/>
        </authorList>
    </citation>
    <scope>NUCLEOTIDE SEQUENCE [LARGE SCALE GENOMIC DNA]</scope>
    <source>
        <strain evidence="11">DSM 17447 / CIP 109464 / GPTSA100-9</strain>
    </source>
</reference>
<dbReference type="Gene3D" id="3.30.565.10">
    <property type="entry name" value="Histidine kinase-like ATPase, C-terminal domain"/>
    <property type="match status" value="1"/>
</dbReference>
<sequence length="294" mass="34052">MSALVKSLLLFIVILFFIKPEFIYALNSDTFSSTTLKTIVKQGDSIFENKSTISDQTIREIKKSQILLLIIITFFVCGFLFLIYHLKKISIINQKLENYSKENEFLISETNHRVNNNLQLISLLISESLRKKQNENNKNDLISLQSKIDSIALLHRHLYKDKNVNKINLSNYLIEVKNNFNQIETEQQLKLDFQIDTIEVHSDNAMYLGLLITELIINSMKYAFEENQARTITISILKMQNKFTFNYSDNGQKNNSKEIHPVLVEQLCQQIGVNPVIIINNGFHLNFTKSIENA</sequence>
<keyword evidence="8" id="KW-0812">Transmembrane</keyword>
<dbReference type="RefSeq" id="WP_014387549.1">
    <property type="nucleotide sequence ID" value="NC_017025.1"/>
</dbReference>
<dbReference type="PANTHER" id="PTHR41523">
    <property type="entry name" value="TWO-COMPONENT SYSTEM SENSOR PROTEIN"/>
    <property type="match status" value="1"/>
</dbReference>
<dbReference type="GO" id="GO:0004673">
    <property type="term" value="F:protein histidine kinase activity"/>
    <property type="evidence" value="ECO:0007669"/>
    <property type="project" value="UniProtKB-EC"/>
</dbReference>
<dbReference type="PANTHER" id="PTHR41523:SF8">
    <property type="entry name" value="ETHYLENE RESPONSE SENSOR PROTEIN"/>
    <property type="match status" value="1"/>
</dbReference>
<keyword evidence="6 10" id="KW-0418">Kinase</keyword>
<organism evidence="10 11">
    <name type="scientific">Flavobacterium indicum (strain DSM 17447 / CIP 109464 / GPTSA100-9)</name>
    <dbReference type="NCBI Taxonomy" id="1094466"/>
    <lineage>
        <taxon>Bacteria</taxon>
        <taxon>Pseudomonadati</taxon>
        <taxon>Bacteroidota</taxon>
        <taxon>Flavobacteriia</taxon>
        <taxon>Flavobacteriales</taxon>
        <taxon>Flavobacteriaceae</taxon>
        <taxon>Flavobacterium</taxon>
    </lineage>
</organism>
<dbReference type="AlphaFoldDB" id="H8XQB1"/>
<evidence type="ECO:0000313" key="10">
    <source>
        <dbReference type="EMBL" id="CCG52405.1"/>
    </source>
</evidence>
<keyword evidence="11" id="KW-1185">Reference proteome</keyword>
<keyword evidence="5" id="KW-0547">Nucleotide-binding</keyword>
<evidence type="ECO:0000256" key="4">
    <source>
        <dbReference type="ARBA" id="ARBA00022679"/>
    </source>
</evidence>
<dbReference type="STRING" id="1094466.KQS_02065"/>
<evidence type="ECO:0000259" key="9">
    <source>
        <dbReference type="Pfam" id="PF07568"/>
    </source>
</evidence>
<dbReference type="HOGENOM" id="CLU_945788_0_0_10"/>
<reference evidence="10 11" key="1">
    <citation type="journal article" date="2012" name="J. Bacteriol.">
        <title>Complete Genome Sequence of Flavobacterium indicum GPSTA100-9T, Isolated from Warm Spring Water.</title>
        <authorList>
            <person name="Barbier P."/>
            <person name="Houel A."/>
            <person name="Loux V."/>
            <person name="Poulain J."/>
            <person name="Bernardet J.F."/>
            <person name="Touchon M."/>
            <person name="Duchaud E."/>
        </authorList>
    </citation>
    <scope>NUCLEOTIDE SEQUENCE [LARGE SCALE GENOMIC DNA]</scope>
    <source>
        <strain evidence="11">DSM 17447 / CIP 109464 / GPTSA100-9</strain>
    </source>
</reference>
<dbReference type="EC" id="2.7.13.3" evidence="2"/>
<evidence type="ECO:0000256" key="5">
    <source>
        <dbReference type="ARBA" id="ARBA00022741"/>
    </source>
</evidence>
<dbReference type="Proteomes" id="UP000007599">
    <property type="component" value="Chromosome I"/>
</dbReference>
<dbReference type="GO" id="GO:0005524">
    <property type="term" value="F:ATP binding"/>
    <property type="evidence" value="ECO:0007669"/>
    <property type="project" value="UniProtKB-KW"/>
</dbReference>
<evidence type="ECO:0000256" key="8">
    <source>
        <dbReference type="SAM" id="Phobius"/>
    </source>
</evidence>
<evidence type="ECO:0000313" key="11">
    <source>
        <dbReference type="Proteomes" id="UP000007599"/>
    </source>
</evidence>
<feature type="transmembrane region" description="Helical" evidence="8">
    <location>
        <begin position="66"/>
        <end position="86"/>
    </location>
</feature>
<dbReference type="InterPro" id="IPR036890">
    <property type="entry name" value="HATPase_C_sf"/>
</dbReference>
<dbReference type="EMBL" id="HE774682">
    <property type="protein sequence ID" value="CCG52405.1"/>
    <property type="molecule type" value="Genomic_DNA"/>
</dbReference>
<protein>
    <recommendedName>
        <fullName evidence="2">histidine kinase</fullName>
        <ecNumber evidence="2">2.7.13.3</ecNumber>
    </recommendedName>
</protein>
<dbReference type="KEGG" id="fin:KQS_02065"/>
<gene>
    <name evidence="10" type="ordered locus">KQS_02065</name>
</gene>
<keyword evidence="8" id="KW-1133">Transmembrane helix</keyword>